<dbReference type="AlphaFoldDB" id="R2SZV1"/>
<dbReference type="RefSeq" id="WP_010762652.1">
    <property type="nucleotide sequence ID" value="NZ_KB946316.1"/>
</dbReference>
<gene>
    <name evidence="3" type="ORF">I583_00174</name>
    <name evidence="2" type="ORF">UAW_02489</name>
</gene>
<keyword evidence="5" id="KW-1185">Reference proteome</keyword>
<dbReference type="EMBL" id="ASVY01000001">
    <property type="protein sequence ID" value="EOT63374.1"/>
    <property type="molecule type" value="Genomic_DNA"/>
</dbReference>
<feature type="chain" id="PRO_5004365920" evidence="1">
    <location>
        <begin position="25"/>
        <end position="178"/>
    </location>
</feature>
<dbReference type="PATRIC" id="fig|1158608.3.peg.2427"/>
<protein>
    <submittedName>
        <fullName evidence="2">Uncharacterized protein</fullName>
    </submittedName>
</protein>
<reference evidence="3 5" key="2">
    <citation type="submission" date="2013-03" db="EMBL/GenBank/DDBJ databases">
        <title>The Genome Sequence of Enterococcus haemoperoxidus BAA-382 (PacBio/Illumina hybrid assembly).</title>
        <authorList>
            <consortium name="The Broad Institute Genomics Platform"/>
            <consortium name="The Broad Institute Genome Sequencing Center for Infectious Disease"/>
            <person name="Earl A."/>
            <person name="Russ C."/>
            <person name="Gilmore M."/>
            <person name="Surin D."/>
            <person name="Walker B."/>
            <person name="Young S."/>
            <person name="Zeng Q."/>
            <person name="Gargeya S."/>
            <person name="Fitzgerald M."/>
            <person name="Haas B."/>
            <person name="Abouelleil A."/>
            <person name="Allen A.W."/>
            <person name="Alvarado L."/>
            <person name="Arachchi H.M."/>
            <person name="Berlin A.M."/>
            <person name="Chapman S.B."/>
            <person name="Gainer-Dewar J."/>
            <person name="Goldberg J."/>
            <person name="Griggs A."/>
            <person name="Gujja S."/>
            <person name="Hansen M."/>
            <person name="Howarth C."/>
            <person name="Imamovic A."/>
            <person name="Ireland A."/>
            <person name="Larimer J."/>
            <person name="McCowan C."/>
            <person name="Murphy C."/>
            <person name="Pearson M."/>
            <person name="Poon T.W."/>
            <person name="Priest M."/>
            <person name="Roberts A."/>
            <person name="Saif S."/>
            <person name="Shea T."/>
            <person name="Sisk P."/>
            <person name="Sykes S."/>
            <person name="Wortman J."/>
            <person name="Nusbaum C."/>
            <person name="Birren B."/>
        </authorList>
    </citation>
    <scope>NUCLEOTIDE SEQUENCE [LARGE SCALE GENOMIC DNA]</scope>
    <source>
        <strain evidence="3 5">ATCC BAA-382</strain>
    </source>
</reference>
<evidence type="ECO:0000313" key="4">
    <source>
        <dbReference type="Proteomes" id="UP000013858"/>
    </source>
</evidence>
<evidence type="ECO:0000313" key="3">
    <source>
        <dbReference type="EMBL" id="EOT63374.1"/>
    </source>
</evidence>
<proteinExistence type="predicted"/>
<dbReference type="Proteomes" id="UP000013858">
    <property type="component" value="Unassembled WGS sequence"/>
</dbReference>
<keyword evidence="1" id="KW-0732">Signal</keyword>
<name>R2SZV1_9ENTE</name>
<dbReference type="Proteomes" id="UP000014197">
    <property type="component" value="Unassembled WGS sequence"/>
</dbReference>
<reference evidence="2 4" key="1">
    <citation type="submission" date="2013-02" db="EMBL/GenBank/DDBJ databases">
        <title>The Genome Sequence of Enterococcus haemoperoxidus BAA-382.</title>
        <authorList>
            <consortium name="The Broad Institute Genome Sequencing Platform"/>
            <consortium name="The Broad Institute Genome Sequencing Center for Infectious Disease"/>
            <person name="Earl A.M."/>
            <person name="Gilmore M.S."/>
            <person name="Lebreton F."/>
            <person name="Walker B."/>
            <person name="Young S.K."/>
            <person name="Zeng Q."/>
            <person name="Gargeya S."/>
            <person name="Fitzgerald M."/>
            <person name="Haas B."/>
            <person name="Abouelleil A."/>
            <person name="Alvarado L."/>
            <person name="Arachchi H.M."/>
            <person name="Berlin A.M."/>
            <person name="Chapman S.B."/>
            <person name="Dewar J."/>
            <person name="Goldberg J."/>
            <person name="Griggs A."/>
            <person name="Gujja S."/>
            <person name="Hansen M."/>
            <person name="Howarth C."/>
            <person name="Imamovic A."/>
            <person name="Larimer J."/>
            <person name="McCowan C."/>
            <person name="Murphy C."/>
            <person name="Neiman D."/>
            <person name="Pearson M."/>
            <person name="Priest M."/>
            <person name="Roberts A."/>
            <person name="Saif S."/>
            <person name="Shea T."/>
            <person name="Sisk P."/>
            <person name="Sykes S."/>
            <person name="Wortman J."/>
            <person name="Nusbaum C."/>
            <person name="Birren B."/>
        </authorList>
    </citation>
    <scope>NUCLEOTIDE SEQUENCE [LARGE SCALE GENOMIC DNA]</scope>
    <source>
        <strain evidence="2 4">ATCC BAA-382</strain>
    </source>
</reference>
<evidence type="ECO:0000313" key="5">
    <source>
        <dbReference type="Proteomes" id="UP000014197"/>
    </source>
</evidence>
<feature type="signal peptide" evidence="1">
    <location>
        <begin position="1"/>
        <end position="24"/>
    </location>
</feature>
<evidence type="ECO:0000313" key="2">
    <source>
        <dbReference type="EMBL" id="EOH93539.1"/>
    </source>
</evidence>
<comment type="caution">
    <text evidence="2">The sequence shown here is derived from an EMBL/GenBank/DDBJ whole genome shotgun (WGS) entry which is preliminary data.</text>
</comment>
<sequence length="178" mass="19684">MKKLLLISSVILGTLFMQTADASAATLKDTNGDDVVGNRNYVIKANPEGFKAKYWKTRYVDVGSDWVNLTTDKDNGSSYQLVTNGIVQENVAYKIYDSGSGKYLNYQAGNTVWYPMGGVYMGAKNGSINWKFSLSDDGKSYKFSADDGPIYTDVLASMSLVTSNKNSHENFTVEFVRK</sequence>
<accession>R2SZV1</accession>
<organism evidence="2 4">
    <name type="scientific">Enterococcus haemoperoxidus ATCC BAA-382</name>
    <dbReference type="NCBI Taxonomy" id="1158608"/>
    <lineage>
        <taxon>Bacteria</taxon>
        <taxon>Bacillati</taxon>
        <taxon>Bacillota</taxon>
        <taxon>Bacilli</taxon>
        <taxon>Lactobacillales</taxon>
        <taxon>Enterococcaceae</taxon>
        <taxon>Enterococcus</taxon>
    </lineage>
</organism>
<dbReference type="EMBL" id="AJAR01000024">
    <property type="protein sequence ID" value="EOH93539.1"/>
    <property type="molecule type" value="Genomic_DNA"/>
</dbReference>
<evidence type="ECO:0000256" key="1">
    <source>
        <dbReference type="SAM" id="SignalP"/>
    </source>
</evidence>